<dbReference type="SUPFAM" id="SSF50998">
    <property type="entry name" value="Quinoprotein alcohol dehydrogenase-like"/>
    <property type="match status" value="1"/>
</dbReference>
<organism evidence="2 3">
    <name type="scientific">Streptomyces albiflavescens</name>
    <dbReference type="NCBI Taxonomy" id="1623582"/>
    <lineage>
        <taxon>Bacteria</taxon>
        <taxon>Bacillati</taxon>
        <taxon>Actinomycetota</taxon>
        <taxon>Actinomycetes</taxon>
        <taxon>Kitasatosporales</taxon>
        <taxon>Streptomycetaceae</taxon>
        <taxon>Streptomyces</taxon>
    </lineage>
</organism>
<keyword evidence="3" id="KW-1185">Reference proteome</keyword>
<protein>
    <submittedName>
        <fullName evidence="2">Uncharacterized protein</fullName>
    </submittedName>
</protein>
<dbReference type="Gene3D" id="2.130.10.10">
    <property type="entry name" value="YVTN repeat-like/Quinoprotein amine dehydrogenase"/>
    <property type="match status" value="1"/>
</dbReference>
<name>A0A917YHY4_9ACTN</name>
<reference evidence="2 3" key="1">
    <citation type="journal article" date="2014" name="Int. J. Syst. Evol. Microbiol.">
        <title>Complete genome sequence of Corynebacterium casei LMG S-19264T (=DSM 44701T), isolated from a smear-ripened cheese.</title>
        <authorList>
            <consortium name="US DOE Joint Genome Institute (JGI-PGF)"/>
            <person name="Walter F."/>
            <person name="Albersmeier A."/>
            <person name="Kalinowski J."/>
            <person name="Ruckert C."/>
        </authorList>
    </citation>
    <scope>NUCLEOTIDE SEQUENCE [LARGE SCALE GENOMIC DNA]</scope>
    <source>
        <strain evidence="2 3">CGMCC 4.7111</strain>
    </source>
</reference>
<feature type="region of interest" description="Disordered" evidence="1">
    <location>
        <begin position="1"/>
        <end position="25"/>
    </location>
</feature>
<evidence type="ECO:0000313" key="3">
    <source>
        <dbReference type="Proteomes" id="UP000600365"/>
    </source>
</evidence>
<gene>
    <name evidence="2" type="ORF">GCM10011579_095740</name>
</gene>
<dbReference type="InterPro" id="IPR015943">
    <property type="entry name" value="WD40/YVTN_repeat-like_dom_sf"/>
</dbReference>
<sequence>MVGAGSGTVLAGADPNDGSGDHDTALHAYGTRDGRSSWQLRAPAGQEYGFPKIADGRVYVVRQPFLTEGDTGRRIHADLLVLDADTGRLLHTLRLPSMTAPDDYDYFVKLDIVDVADGAVSIGWRDGEGDLLIATD</sequence>
<evidence type="ECO:0000256" key="1">
    <source>
        <dbReference type="SAM" id="MobiDB-lite"/>
    </source>
</evidence>
<comment type="caution">
    <text evidence="2">The sequence shown here is derived from an EMBL/GenBank/DDBJ whole genome shotgun (WGS) entry which is preliminary data.</text>
</comment>
<dbReference type="RefSeq" id="WP_189192461.1">
    <property type="nucleotide sequence ID" value="NZ_BMMM01000032.1"/>
</dbReference>
<dbReference type="AlphaFoldDB" id="A0A917YHY4"/>
<dbReference type="InterPro" id="IPR011047">
    <property type="entry name" value="Quinoprotein_ADH-like_sf"/>
</dbReference>
<dbReference type="EMBL" id="BMMM01000032">
    <property type="protein sequence ID" value="GGN95306.1"/>
    <property type="molecule type" value="Genomic_DNA"/>
</dbReference>
<dbReference type="Proteomes" id="UP000600365">
    <property type="component" value="Unassembled WGS sequence"/>
</dbReference>
<accession>A0A917YHY4</accession>
<evidence type="ECO:0000313" key="2">
    <source>
        <dbReference type="EMBL" id="GGN95306.1"/>
    </source>
</evidence>
<proteinExistence type="predicted"/>